<evidence type="ECO:0008006" key="8">
    <source>
        <dbReference type="Google" id="ProtNLM"/>
    </source>
</evidence>
<evidence type="ECO:0000313" key="6">
    <source>
        <dbReference type="EMBL" id="CAB4210728.1"/>
    </source>
</evidence>
<gene>
    <name evidence="3" type="ORF">UFOVP1064_12</name>
    <name evidence="4" type="ORF">UFOVP1197_51</name>
    <name evidence="5" type="ORF">UFOVP1294_39</name>
    <name evidence="6" type="ORF">UFOVP1412_42</name>
    <name evidence="7" type="ORF">UFOVP1515_29</name>
    <name evidence="1" type="ORF">UFOVP659_63</name>
    <name evidence="2" type="ORF">UFOVP885_42</name>
</gene>
<evidence type="ECO:0000313" key="7">
    <source>
        <dbReference type="EMBL" id="CAB5226735.1"/>
    </source>
</evidence>
<dbReference type="EMBL" id="LR797015">
    <property type="protein sequence ID" value="CAB4181108.1"/>
    <property type="molecule type" value="Genomic_DNA"/>
</dbReference>
<sequence length="153" mass="17177">MALTDLCLRDERPHFCEGTQRTYTLPNGYELSLINFPNAHVFPFAWEGAVINPHGKLDYDTPLTNDVEVFRTEEQTNEWIIRAILWAEAEAEGTVINAPDPFHPDYGLPDVVRLRAVHIAETKGVKAAASECKVALSTVYRWRNAYASSVSSV</sequence>
<evidence type="ECO:0000313" key="3">
    <source>
        <dbReference type="EMBL" id="CAB4181108.1"/>
    </source>
</evidence>
<evidence type="ECO:0000313" key="1">
    <source>
        <dbReference type="EMBL" id="CAB4156415.1"/>
    </source>
</evidence>
<reference evidence="3" key="1">
    <citation type="submission" date="2020-05" db="EMBL/GenBank/DDBJ databases">
        <authorList>
            <person name="Chiriac C."/>
            <person name="Salcher M."/>
            <person name="Ghai R."/>
            <person name="Kavagutti S V."/>
        </authorList>
    </citation>
    <scope>NUCLEOTIDE SEQUENCE</scope>
</reference>
<dbReference type="EMBL" id="LR797365">
    <property type="protein sequence ID" value="CAB4210728.1"/>
    <property type="molecule type" value="Genomic_DNA"/>
</dbReference>
<dbReference type="EMBL" id="LR798365">
    <property type="protein sequence ID" value="CAB5226735.1"/>
    <property type="molecule type" value="Genomic_DNA"/>
</dbReference>
<evidence type="ECO:0000313" key="5">
    <source>
        <dbReference type="EMBL" id="CAB4195795.1"/>
    </source>
</evidence>
<organism evidence="3">
    <name type="scientific">uncultured Caudovirales phage</name>
    <dbReference type="NCBI Taxonomy" id="2100421"/>
    <lineage>
        <taxon>Viruses</taxon>
        <taxon>Duplodnaviria</taxon>
        <taxon>Heunggongvirae</taxon>
        <taxon>Uroviricota</taxon>
        <taxon>Caudoviricetes</taxon>
        <taxon>Peduoviridae</taxon>
        <taxon>Maltschvirus</taxon>
        <taxon>Maltschvirus maltsch</taxon>
    </lineage>
</organism>
<dbReference type="EMBL" id="LR796628">
    <property type="protein sequence ID" value="CAB4156415.1"/>
    <property type="molecule type" value="Genomic_DNA"/>
</dbReference>
<accession>A0A6J5QJA4</accession>
<dbReference type="EMBL" id="LR796846">
    <property type="protein sequence ID" value="CAB4169473.1"/>
    <property type="molecule type" value="Genomic_DNA"/>
</dbReference>
<proteinExistence type="predicted"/>
<dbReference type="EMBL" id="LR797154">
    <property type="protein sequence ID" value="CAB4190307.1"/>
    <property type="molecule type" value="Genomic_DNA"/>
</dbReference>
<evidence type="ECO:0000313" key="4">
    <source>
        <dbReference type="EMBL" id="CAB4190307.1"/>
    </source>
</evidence>
<protein>
    <recommendedName>
        <fullName evidence="8">Homeodomain-like domain containing protein</fullName>
    </recommendedName>
</protein>
<evidence type="ECO:0000313" key="2">
    <source>
        <dbReference type="EMBL" id="CAB4169473.1"/>
    </source>
</evidence>
<dbReference type="EMBL" id="LR797241">
    <property type="protein sequence ID" value="CAB4195795.1"/>
    <property type="molecule type" value="Genomic_DNA"/>
</dbReference>
<name>A0A6J5QJA4_9CAUD</name>